<comment type="caution">
    <text evidence="2">The sequence shown here is derived from an EMBL/GenBank/DDBJ whole genome shotgun (WGS) entry which is preliminary data.</text>
</comment>
<evidence type="ECO:0000313" key="3">
    <source>
        <dbReference type="Proteomes" id="UP000600365"/>
    </source>
</evidence>
<accession>A0A918D4C2</accession>
<feature type="transmembrane region" description="Helical" evidence="1">
    <location>
        <begin position="94"/>
        <end position="114"/>
    </location>
</feature>
<name>A0A918D4C2_9ACTN</name>
<keyword evidence="1" id="KW-0812">Transmembrane</keyword>
<dbReference type="AlphaFoldDB" id="A0A918D4C2"/>
<evidence type="ECO:0000256" key="1">
    <source>
        <dbReference type="SAM" id="Phobius"/>
    </source>
</evidence>
<keyword evidence="3" id="KW-1185">Reference proteome</keyword>
<organism evidence="2 3">
    <name type="scientific">Streptomyces albiflavescens</name>
    <dbReference type="NCBI Taxonomy" id="1623582"/>
    <lineage>
        <taxon>Bacteria</taxon>
        <taxon>Bacillati</taxon>
        <taxon>Actinomycetota</taxon>
        <taxon>Actinomycetes</taxon>
        <taxon>Kitasatosporales</taxon>
        <taxon>Streptomycetaceae</taxon>
        <taxon>Streptomyces</taxon>
    </lineage>
</organism>
<protein>
    <submittedName>
        <fullName evidence="2">Uncharacterized protein</fullName>
    </submittedName>
</protein>
<dbReference type="EMBL" id="BMMM01000005">
    <property type="protein sequence ID" value="GGN63381.1"/>
    <property type="molecule type" value="Genomic_DNA"/>
</dbReference>
<keyword evidence="1" id="KW-1133">Transmembrane helix</keyword>
<proteinExistence type="predicted"/>
<sequence>MTAMDDRPLNADALISELEGHLLVEAARAEGRAEAVRFTRSLAWLTDTQREEVEAGYQEHYLALTRRSWERTAQRGRELRAEYEERYRSLRRRLCAACLFGAALVLTTVVVTNLPT</sequence>
<reference evidence="2 3" key="1">
    <citation type="journal article" date="2014" name="Int. J. Syst. Evol. Microbiol.">
        <title>Complete genome sequence of Corynebacterium casei LMG S-19264T (=DSM 44701T), isolated from a smear-ripened cheese.</title>
        <authorList>
            <consortium name="US DOE Joint Genome Institute (JGI-PGF)"/>
            <person name="Walter F."/>
            <person name="Albersmeier A."/>
            <person name="Kalinowski J."/>
            <person name="Ruckert C."/>
        </authorList>
    </citation>
    <scope>NUCLEOTIDE SEQUENCE [LARGE SCALE GENOMIC DNA]</scope>
    <source>
        <strain evidence="2 3">CGMCC 4.7111</strain>
    </source>
</reference>
<dbReference type="RefSeq" id="WP_189186638.1">
    <property type="nucleotide sequence ID" value="NZ_BMMM01000005.1"/>
</dbReference>
<gene>
    <name evidence="2" type="ORF">GCM10011579_031660</name>
</gene>
<evidence type="ECO:0000313" key="2">
    <source>
        <dbReference type="EMBL" id="GGN63381.1"/>
    </source>
</evidence>
<dbReference type="Proteomes" id="UP000600365">
    <property type="component" value="Unassembled WGS sequence"/>
</dbReference>
<keyword evidence="1" id="KW-0472">Membrane</keyword>